<dbReference type="GO" id="GO:0042148">
    <property type="term" value="P:DNA strand invasion"/>
    <property type="evidence" value="ECO:0007669"/>
    <property type="project" value="TreeGrafter"/>
</dbReference>
<evidence type="ECO:0000259" key="1">
    <source>
        <dbReference type="Pfam" id="PF08423"/>
    </source>
</evidence>
<dbReference type="Proteomes" id="UP001367676">
    <property type="component" value="Unassembled WGS sequence"/>
</dbReference>
<evidence type="ECO:0000313" key="2">
    <source>
        <dbReference type="EMBL" id="KAK7580300.1"/>
    </source>
</evidence>
<keyword evidence="3" id="KW-1185">Reference proteome</keyword>
<dbReference type="SUPFAM" id="SSF52540">
    <property type="entry name" value="P-loop containing nucleoside triphosphate hydrolases"/>
    <property type="match status" value="1"/>
</dbReference>
<organism evidence="2 3">
    <name type="scientific">Parthenolecanium corni</name>
    <dbReference type="NCBI Taxonomy" id="536013"/>
    <lineage>
        <taxon>Eukaryota</taxon>
        <taxon>Metazoa</taxon>
        <taxon>Ecdysozoa</taxon>
        <taxon>Arthropoda</taxon>
        <taxon>Hexapoda</taxon>
        <taxon>Insecta</taxon>
        <taxon>Pterygota</taxon>
        <taxon>Neoptera</taxon>
        <taxon>Paraneoptera</taxon>
        <taxon>Hemiptera</taxon>
        <taxon>Sternorrhyncha</taxon>
        <taxon>Coccoidea</taxon>
        <taxon>Coccidae</taxon>
        <taxon>Parthenolecanium</taxon>
    </lineage>
</organism>
<dbReference type="EMBL" id="JBBCAQ010000034">
    <property type="protein sequence ID" value="KAK7580300.1"/>
    <property type="molecule type" value="Genomic_DNA"/>
</dbReference>
<dbReference type="GO" id="GO:0005657">
    <property type="term" value="C:replication fork"/>
    <property type="evidence" value="ECO:0007669"/>
    <property type="project" value="InterPro"/>
</dbReference>
<proteinExistence type="predicted"/>
<dbReference type="Pfam" id="PF08423">
    <property type="entry name" value="Rad51"/>
    <property type="match status" value="1"/>
</dbReference>
<dbReference type="InterPro" id="IPR027417">
    <property type="entry name" value="P-loop_NTPase"/>
</dbReference>
<comment type="caution">
    <text evidence="2">The sequence shown here is derived from an EMBL/GenBank/DDBJ whole genome shotgun (WGS) entry which is preliminary data.</text>
</comment>
<dbReference type="Gene3D" id="3.40.50.300">
    <property type="entry name" value="P-loop containing nucleotide triphosphate hydrolases"/>
    <property type="match status" value="1"/>
</dbReference>
<protein>
    <recommendedName>
        <fullName evidence="1">Rad51-like C-terminal domain-containing protein</fullName>
    </recommendedName>
</protein>
<dbReference type="GO" id="GO:0000724">
    <property type="term" value="P:double-strand break repair via homologous recombination"/>
    <property type="evidence" value="ECO:0007669"/>
    <property type="project" value="InterPro"/>
</dbReference>
<gene>
    <name evidence="2" type="ORF">V9T40_000929</name>
</gene>
<dbReference type="GO" id="GO:0000400">
    <property type="term" value="F:four-way junction DNA binding"/>
    <property type="evidence" value="ECO:0007669"/>
    <property type="project" value="TreeGrafter"/>
</dbReference>
<reference evidence="2 3" key="1">
    <citation type="submission" date="2024-03" db="EMBL/GenBank/DDBJ databases">
        <title>Adaptation during the transition from Ophiocordyceps entomopathogen to insect associate is accompanied by gene loss and intensified selection.</title>
        <authorList>
            <person name="Ward C.M."/>
            <person name="Onetto C.A."/>
            <person name="Borneman A.R."/>
        </authorList>
    </citation>
    <scope>NUCLEOTIDE SEQUENCE [LARGE SCALE GENOMIC DNA]</scope>
    <source>
        <strain evidence="2">AWRI1</strain>
        <tissue evidence="2">Single Adult Female</tissue>
    </source>
</reference>
<dbReference type="GO" id="GO:0033063">
    <property type="term" value="C:Rad51B-Rad51C-Rad51D-XRCC2 complex"/>
    <property type="evidence" value="ECO:0007669"/>
    <property type="project" value="InterPro"/>
</dbReference>
<accession>A0AAN9Y242</accession>
<dbReference type="PANTHER" id="PTHR46644:SF2">
    <property type="entry name" value="DNA REPAIR PROTEIN XRCC2"/>
    <property type="match status" value="1"/>
</dbReference>
<dbReference type="GO" id="GO:0005813">
    <property type="term" value="C:centrosome"/>
    <property type="evidence" value="ECO:0007669"/>
    <property type="project" value="TreeGrafter"/>
</dbReference>
<dbReference type="PANTHER" id="PTHR46644">
    <property type="entry name" value="DNA REPAIR PROTEIN XRCC2"/>
    <property type="match status" value="1"/>
</dbReference>
<dbReference type="InterPro" id="IPR030547">
    <property type="entry name" value="XRCC2"/>
</dbReference>
<evidence type="ECO:0000313" key="3">
    <source>
        <dbReference type="Proteomes" id="UP001367676"/>
    </source>
</evidence>
<dbReference type="AlphaFoldDB" id="A0AAN9Y242"/>
<dbReference type="InterPro" id="IPR013632">
    <property type="entry name" value="Rad51_C"/>
</dbReference>
<feature type="domain" description="Rad51-like C-terminal" evidence="1">
    <location>
        <begin position="25"/>
        <end position="197"/>
    </location>
</feature>
<sequence length="252" mass="28867">MSNFRTESGIQLLARLKNSKQTLRNVDNVLFDEGLKETDVVALSAESNRLKNVMLTHLLKKATLSDLCGGSNSSILYIDTALTFNINHFASCLVRYYDNYDNEKFTDEMKQKMVENSLENVIFDRCYDSQQLFVTFQNLHTTLSSNTKIKLIVLDDVGSNYWQDFCSGGLKHMDSYEKKVVSVLQNSLKDFKVSILYVRPEFFVQKNPNVHANAAYNVKLTEKDKQVQVTVQKKSSSYSKLFTMLNGDVLWC</sequence>
<name>A0AAN9Y242_9HEMI</name>